<dbReference type="Gene3D" id="1.10.150.20">
    <property type="entry name" value="5' to 3' exonuclease, C-terminal subdomain"/>
    <property type="match status" value="1"/>
</dbReference>
<dbReference type="PANTHER" id="PTHR10150:SF0">
    <property type="entry name" value="DNA REPAIR ENDONUCLEASE XPF"/>
    <property type="match status" value="1"/>
</dbReference>
<dbReference type="GO" id="GO:0000724">
    <property type="term" value="P:double-strand break repair via homologous recombination"/>
    <property type="evidence" value="ECO:0007669"/>
    <property type="project" value="TreeGrafter"/>
</dbReference>
<evidence type="ECO:0000256" key="1">
    <source>
        <dbReference type="ARBA" id="ARBA00022722"/>
    </source>
</evidence>
<evidence type="ECO:0000256" key="5">
    <source>
        <dbReference type="ARBA" id="ARBA00023125"/>
    </source>
</evidence>
<dbReference type="InterPro" id="IPR010994">
    <property type="entry name" value="RuvA_2-like"/>
</dbReference>
<evidence type="ECO:0000256" key="4">
    <source>
        <dbReference type="ARBA" id="ARBA00022801"/>
    </source>
</evidence>
<evidence type="ECO:0000256" key="6">
    <source>
        <dbReference type="ARBA" id="ARBA00023204"/>
    </source>
</evidence>
<keyword evidence="2" id="KW-0255">Endonuclease</keyword>
<dbReference type="Proteomes" id="UP000509448">
    <property type="component" value="Chromosome"/>
</dbReference>
<protein>
    <submittedName>
        <fullName evidence="8">ATP-dependent RNA helicase, eIF-4A family</fullName>
    </submittedName>
</protein>
<evidence type="ECO:0000313" key="8">
    <source>
        <dbReference type="EMBL" id="BBE42711.1"/>
    </source>
</evidence>
<keyword evidence="6" id="KW-0234">DNA repair</keyword>
<dbReference type="SMART" id="SM00891">
    <property type="entry name" value="ERCC4"/>
    <property type="match status" value="1"/>
</dbReference>
<dbReference type="GO" id="GO:0004386">
    <property type="term" value="F:helicase activity"/>
    <property type="evidence" value="ECO:0007669"/>
    <property type="project" value="UniProtKB-KW"/>
</dbReference>
<evidence type="ECO:0000259" key="7">
    <source>
        <dbReference type="SMART" id="SM00891"/>
    </source>
</evidence>
<accession>A0A4P2VEY1</accession>
<gene>
    <name evidence="8" type="ORF">NAS2_1323</name>
</gene>
<keyword evidence="8" id="KW-0347">Helicase</keyword>
<dbReference type="PANTHER" id="PTHR10150">
    <property type="entry name" value="DNA REPAIR ENDONUCLEASE XPF"/>
    <property type="match status" value="1"/>
</dbReference>
<dbReference type="Gene3D" id="3.40.50.10130">
    <property type="match status" value="1"/>
</dbReference>
<dbReference type="GeneID" id="55585137"/>
<keyword evidence="8" id="KW-0547">Nucleotide-binding</keyword>
<keyword evidence="5" id="KW-0238">DNA-binding</keyword>
<dbReference type="SUPFAM" id="SSF52980">
    <property type="entry name" value="Restriction endonuclease-like"/>
    <property type="match status" value="1"/>
</dbReference>
<dbReference type="RefSeq" id="WP_174448922.1">
    <property type="nucleotide sequence ID" value="NZ_AP018732.1"/>
</dbReference>
<dbReference type="Pfam" id="PF14520">
    <property type="entry name" value="HHH_5"/>
    <property type="match status" value="1"/>
</dbReference>
<dbReference type="CDD" id="cd20075">
    <property type="entry name" value="XPF_nuclease_XPF_arch"/>
    <property type="match status" value="1"/>
</dbReference>
<keyword evidence="8" id="KW-0067">ATP-binding</keyword>
<evidence type="ECO:0000256" key="3">
    <source>
        <dbReference type="ARBA" id="ARBA00022763"/>
    </source>
</evidence>
<evidence type="ECO:0000256" key="2">
    <source>
        <dbReference type="ARBA" id="ARBA00022759"/>
    </source>
</evidence>
<dbReference type="GO" id="GO:0003697">
    <property type="term" value="F:single-stranded DNA binding"/>
    <property type="evidence" value="ECO:0007669"/>
    <property type="project" value="TreeGrafter"/>
</dbReference>
<dbReference type="InterPro" id="IPR006166">
    <property type="entry name" value="ERCC4_domain"/>
</dbReference>
<dbReference type="GO" id="GO:0000014">
    <property type="term" value="F:single-stranded DNA endodeoxyribonuclease activity"/>
    <property type="evidence" value="ECO:0007669"/>
    <property type="project" value="TreeGrafter"/>
</dbReference>
<name>A0A4P2VEY1_9ARCH</name>
<evidence type="ECO:0000313" key="9">
    <source>
        <dbReference type="Proteomes" id="UP000509448"/>
    </source>
</evidence>
<dbReference type="Pfam" id="PF02732">
    <property type="entry name" value="ERCC4"/>
    <property type="match status" value="1"/>
</dbReference>
<dbReference type="OrthoDB" id="121419at2157"/>
<proteinExistence type="predicted"/>
<keyword evidence="1" id="KW-0540">Nuclease</keyword>
<dbReference type="SUPFAM" id="SSF47781">
    <property type="entry name" value="RuvA domain 2-like"/>
    <property type="match status" value="1"/>
</dbReference>
<dbReference type="EMBL" id="AP018732">
    <property type="protein sequence ID" value="BBE42711.1"/>
    <property type="molecule type" value="Genomic_DNA"/>
</dbReference>
<dbReference type="AlphaFoldDB" id="A0A4P2VEY1"/>
<organism evidence="8 9">
    <name type="scientific">Conexivisphaera calida</name>
    <dbReference type="NCBI Taxonomy" id="1874277"/>
    <lineage>
        <taxon>Archaea</taxon>
        <taxon>Nitrososphaerota</taxon>
        <taxon>Conexivisphaeria</taxon>
        <taxon>Conexivisphaerales</taxon>
        <taxon>Conexivisphaeraceae</taxon>
        <taxon>Conexivisphaera</taxon>
    </lineage>
</organism>
<dbReference type="InterPro" id="IPR011335">
    <property type="entry name" value="Restrct_endonuc-II-like"/>
</dbReference>
<reference evidence="8 9" key="1">
    <citation type="journal article" date="2019" name="ISME J.">
        <title>Isolation and characterization of a thermophilic sulfur- and iron-reducing thaumarchaeote from a terrestrial acidic hot spring.</title>
        <authorList>
            <person name="Kato S."/>
            <person name="Itoh T."/>
            <person name="Yuki M."/>
            <person name="Nagamori M."/>
            <person name="Ohnishi M."/>
            <person name="Uematsu K."/>
            <person name="Suzuki K."/>
            <person name="Takashina T."/>
            <person name="Ohkuma M."/>
        </authorList>
    </citation>
    <scope>NUCLEOTIDE SEQUENCE [LARGE SCALE GENOMIC DNA]</scope>
    <source>
        <strain evidence="8 9">NAS-02</strain>
    </source>
</reference>
<keyword evidence="9" id="KW-1185">Reference proteome</keyword>
<keyword evidence="3" id="KW-0227">DNA damage</keyword>
<dbReference type="GO" id="GO:0003684">
    <property type="term" value="F:damaged DNA binding"/>
    <property type="evidence" value="ECO:0007669"/>
    <property type="project" value="TreeGrafter"/>
</dbReference>
<feature type="domain" description="ERCC4" evidence="7">
    <location>
        <begin position="6"/>
        <end position="86"/>
    </location>
</feature>
<dbReference type="KEGG" id="ccai:NAS2_1323"/>
<sequence length="225" mass="24763">MPSAPRIVADHREEQSEIPEILRAMGVEVEFRMLEVADYVVADKVAVERKSAHDLMASIYDGRLFRQATELSRGYEIPVILVEGDPSDVESFFRNEKVYYGALAALVMDLNVRTVFTSGPEQTAIFLERAAARALEEGKGGPRVVKRSRGGLAQAQLYLVASAPGIGPKLAERLLTRLGSPAAVFSAPEGMLAKVIGEKRARRLRELLDRRYEGRAGEESQAHLA</sequence>
<keyword evidence="4" id="KW-0378">Hydrolase</keyword>
<dbReference type="GO" id="GO:1901255">
    <property type="term" value="P:nucleotide-excision repair involved in interstrand cross-link repair"/>
    <property type="evidence" value="ECO:0007669"/>
    <property type="project" value="TreeGrafter"/>
</dbReference>